<organism evidence="2 3">
    <name type="scientific">Paenibacillus rhizoplanae</name>
    <dbReference type="NCBI Taxonomy" id="1917181"/>
    <lineage>
        <taxon>Bacteria</taxon>
        <taxon>Bacillati</taxon>
        <taxon>Bacillota</taxon>
        <taxon>Bacilli</taxon>
        <taxon>Bacillales</taxon>
        <taxon>Paenibacillaceae</taxon>
        <taxon>Paenibacillus</taxon>
    </lineage>
</organism>
<keyword evidence="3" id="KW-1185">Reference proteome</keyword>
<dbReference type="EMBL" id="JBHUKY010000045">
    <property type="protein sequence ID" value="MFD2412681.1"/>
    <property type="molecule type" value="Genomic_DNA"/>
</dbReference>
<sequence length="724" mass="83555">MPSDNKSTKLLHVQNGAIRKLLYTHVTDEDLKNRYRAVIGRETKKDIKEALQRVEKAKLIEIINKSPEITEEHIELCFEENRYSNRPNFRLFHLQSLDPQTTSASFIQAHKEDKAIKKLNQRLRDVPYSNDNVTSLFAVDQTLIDSQTLEIAFKYNEKYNFIDPETEQNEFIYELKYGFMWINFDQRYVNINLPSDLLVGTLSSVAEEAFACLLIPVNITKSVVERVFPKDSMKRTTFSTTSSDASGKIEKITLADKELGNKISQNPEYEGYDSPSSVYQEAIDEDGELFSTLGVNCEKGKIYLTRQLKATDMRRWGLWRIGQIMNHMNTIHANGDIEEKFDSFGIADDSEVKTFAYGHDEKKTIVELMKAIVICEKKGIESYKLLNEKPEKLVAALKKHMNLRFRPYCEGCQEHADLVCPSCGKFEIMVLSRKGQVSTVKCGFCSENLELNQLTCLMSHKVRVNSWYDGVLMYPNKALTSLMQRMIKKYFPEVDFMAEEEQFHFSNNVVHYSANKASRVMYRVEDIPEFEKVWGRRISKQRREELQEVMELLKEKCSKQSSDGCKACQKEHSVRCVMKPFVTFTNHQLHPHHGQEYGDISFNMKMLNMDDAVFVGIAKSYEKKEITSASDKGREMLEQFYGKCTDTMTHVIGIVVAGELEQGFTAKLQDLARRYNKKVVMWNYNELLMAVDYAIHKYGLSIENIIVDLKADGSKRRGRPRNAS</sequence>
<dbReference type="RefSeq" id="WP_209990859.1">
    <property type="nucleotide sequence ID" value="NZ_JBHUKY010000045.1"/>
</dbReference>
<reference evidence="3" key="1">
    <citation type="journal article" date="2019" name="Int. J. Syst. Evol. Microbiol.">
        <title>The Global Catalogue of Microorganisms (GCM) 10K type strain sequencing project: providing services to taxonomists for standard genome sequencing and annotation.</title>
        <authorList>
            <consortium name="The Broad Institute Genomics Platform"/>
            <consortium name="The Broad Institute Genome Sequencing Center for Infectious Disease"/>
            <person name="Wu L."/>
            <person name="Ma J."/>
        </authorList>
    </citation>
    <scope>NUCLEOTIDE SEQUENCE [LARGE SCALE GENOMIC DNA]</scope>
    <source>
        <strain evidence="3">CCM 8725</strain>
    </source>
</reference>
<feature type="coiled-coil region" evidence="1">
    <location>
        <begin position="536"/>
        <end position="563"/>
    </location>
</feature>
<comment type="caution">
    <text evidence="2">The sequence shown here is derived from an EMBL/GenBank/DDBJ whole genome shotgun (WGS) entry which is preliminary data.</text>
</comment>
<proteinExistence type="predicted"/>
<evidence type="ECO:0000256" key="1">
    <source>
        <dbReference type="SAM" id="Coils"/>
    </source>
</evidence>
<accession>A0ABW5FCT5</accession>
<evidence type="ECO:0000313" key="2">
    <source>
        <dbReference type="EMBL" id="MFD2412681.1"/>
    </source>
</evidence>
<gene>
    <name evidence="2" type="ORF">ACFSX3_22575</name>
</gene>
<keyword evidence="1" id="KW-0175">Coiled coil</keyword>
<evidence type="ECO:0000313" key="3">
    <source>
        <dbReference type="Proteomes" id="UP001597448"/>
    </source>
</evidence>
<protein>
    <submittedName>
        <fullName evidence="2">Uncharacterized protein</fullName>
    </submittedName>
</protein>
<name>A0ABW5FCT5_9BACL</name>
<dbReference type="Proteomes" id="UP001597448">
    <property type="component" value="Unassembled WGS sequence"/>
</dbReference>